<proteinExistence type="predicted"/>
<gene>
    <name evidence="1" type="ORF">CLUMA_CG010589</name>
</gene>
<organism evidence="1 2">
    <name type="scientific">Clunio marinus</name>
    <dbReference type="NCBI Taxonomy" id="568069"/>
    <lineage>
        <taxon>Eukaryota</taxon>
        <taxon>Metazoa</taxon>
        <taxon>Ecdysozoa</taxon>
        <taxon>Arthropoda</taxon>
        <taxon>Hexapoda</taxon>
        <taxon>Insecta</taxon>
        <taxon>Pterygota</taxon>
        <taxon>Neoptera</taxon>
        <taxon>Endopterygota</taxon>
        <taxon>Diptera</taxon>
        <taxon>Nematocera</taxon>
        <taxon>Chironomoidea</taxon>
        <taxon>Chironomidae</taxon>
        <taxon>Clunio</taxon>
    </lineage>
</organism>
<protein>
    <submittedName>
        <fullName evidence="1">CLUMA_CG010589, isoform A</fullName>
    </submittedName>
</protein>
<reference evidence="1 2" key="1">
    <citation type="submission" date="2015-04" db="EMBL/GenBank/DDBJ databases">
        <authorList>
            <person name="Syromyatnikov M.Y."/>
            <person name="Popov V.N."/>
        </authorList>
    </citation>
    <scope>NUCLEOTIDE SEQUENCE [LARGE SCALE GENOMIC DNA]</scope>
</reference>
<evidence type="ECO:0000313" key="1">
    <source>
        <dbReference type="EMBL" id="CRK97192.1"/>
    </source>
</evidence>
<sequence length="61" mass="7123">MRDSIKSSANILSFKLTATSDMFLHPKKDFAVRKKKDWSTTRKLIFGSYCKCRQSDQFTTK</sequence>
<evidence type="ECO:0000313" key="2">
    <source>
        <dbReference type="Proteomes" id="UP000183832"/>
    </source>
</evidence>
<dbReference type="Proteomes" id="UP000183832">
    <property type="component" value="Unassembled WGS sequence"/>
</dbReference>
<dbReference type="EMBL" id="CVRI01000047">
    <property type="protein sequence ID" value="CRK97192.1"/>
    <property type="molecule type" value="Genomic_DNA"/>
</dbReference>
<name>A0A1J1IAB0_9DIPT</name>
<dbReference type="AlphaFoldDB" id="A0A1J1IAB0"/>
<accession>A0A1J1IAB0</accession>
<keyword evidence="2" id="KW-1185">Reference proteome</keyword>